<gene>
    <name evidence="6" type="ORF">Bathy02g00980</name>
</gene>
<feature type="signal peptide" evidence="4">
    <location>
        <begin position="1"/>
        <end position="26"/>
    </location>
</feature>
<feature type="chain" id="PRO_5003919596" description="Exostosin GT47 domain-containing protein" evidence="4">
    <location>
        <begin position="27"/>
        <end position="445"/>
    </location>
</feature>
<dbReference type="eggNOG" id="KOG1021">
    <property type="taxonomic scope" value="Eukaryota"/>
</dbReference>
<dbReference type="OrthoDB" id="522761at2759"/>
<dbReference type="GO" id="GO:0000139">
    <property type="term" value="C:Golgi membrane"/>
    <property type="evidence" value="ECO:0007669"/>
    <property type="project" value="UniProtKB-SubCell"/>
</dbReference>
<reference evidence="6 7" key="1">
    <citation type="submission" date="2011-10" db="EMBL/GenBank/DDBJ databases">
        <authorList>
            <person name="Genoscope - CEA"/>
        </authorList>
    </citation>
    <scope>NUCLEOTIDE SEQUENCE [LARGE SCALE GENOMIC DNA]</scope>
    <source>
        <strain evidence="6 7">RCC 1105</strain>
    </source>
</reference>
<dbReference type="GeneID" id="19017212"/>
<dbReference type="Pfam" id="PF03016">
    <property type="entry name" value="Exostosin_GT47"/>
    <property type="match status" value="1"/>
</dbReference>
<dbReference type="EMBL" id="FO082277">
    <property type="protein sequence ID" value="CCO14773.1"/>
    <property type="molecule type" value="Genomic_DNA"/>
</dbReference>
<evidence type="ECO:0000256" key="2">
    <source>
        <dbReference type="ARBA" id="ARBA00010271"/>
    </source>
</evidence>
<evidence type="ECO:0000256" key="3">
    <source>
        <dbReference type="ARBA" id="ARBA00023034"/>
    </source>
</evidence>
<comment type="similarity">
    <text evidence="2">Belongs to the glycosyltransferase 47 family.</text>
</comment>
<feature type="domain" description="Exostosin GT47" evidence="5">
    <location>
        <begin position="83"/>
        <end position="387"/>
    </location>
</feature>
<protein>
    <recommendedName>
        <fullName evidence="5">Exostosin GT47 domain-containing protein</fullName>
    </recommendedName>
</protein>
<name>K8EZR9_9CHLO</name>
<dbReference type="KEGG" id="bpg:Bathy02g00980"/>
<dbReference type="InterPro" id="IPR040911">
    <property type="entry name" value="Exostosin_GT47"/>
</dbReference>
<dbReference type="PANTHER" id="PTHR11062:SF281">
    <property type="entry name" value="EXOSTOSIN-LIKE 2"/>
    <property type="match status" value="1"/>
</dbReference>
<dbReference type="Proteomes" id="UP000198341">
    <property type="component" value="Chromosome 2"/>
</dbReference>
<dbReference type="STRING" id="41875.K8EZR9"/>
<comment type="subcellular location">
    <subcellularLocation>
        <location evidence="1">Golgi apparatus membrane</location>
        <topology evidence="1">Single-pass type II membrane protein</topology>
    </subcellularLocation>
</comment>
<keyword evidence="3" id="KW-0333">Golgi apparatus</keyword>
<dbReference type="AlphaFoldDB" id="K8EZR9"/>
<evidence type="ECO:0000313" key="7">
    <source>
        <dbReference type="Proteomes" id="UP000198341"/>
    </source>
</evidence>
<dbReference type="InterPro" id="IPR004263">
    <property type="entry name" value="Exostosin"/>
</dbReference>
<evidence type="ECO:0000256" key="1">
    <source>
        <dbReference type="ARBA" id="ARBA00004323"/>
    </source>
</evidence>
<dbReference type="PANTHER" id="PTHR11062">
    <property type="entry name" value="EXOSTOSIN HEPARAN SULFATE GLYCOSYLTRANSFERASE -RELATED"/>
    <property type="match status" value="1"/>
</dbReference>
<accession>K8EZR9</accession>
<proteinExistence type="inferred from homology"/>
<dbReference type="RefSeq" id="XP_007514533.1">
    <property type="nucleotide sequence ID" value="XM_007514471.1"/>
</dbReference>
<evidence type="ECO:0000256" key="4">
    <source>
        <dbReference type="SAM" id="SignalP"/>
    </source>
</evidence>
<evidence type="ECO:0000313" key="6">
    <source>
        <dbReference type="EMBL" id="CCO14773.1"/>
    </source>
</evidence>
<organism evidence="6 7">
    <name type="scientific">Bathycoccus prasinos</name>
    <dbReference type="NCBI Taxonomy" id="41875"/>
    <lineage>
        <taxon>Eukaryota</taxon>
        <taxon>Viridiplantae</taxon>
        <taxon>Chlorophyta</taxon>
        <taxon>Mamiellophyceae</taxon>
        <taxon>Mamiellales</taxon>
        <taxon>Bathycoccaceae</taxon>
        <taxon>Bathycoccus</taxon>
    </lineage>
</organism>
<evidence type="ECO:0000259" key="5">
    <source>
        <dbReference type="Pfam" id="PF03016"/>
    </source>
</evidence>
<keyword evidence="7" id="KW-1185">Reference proteome</keyword>
<sequence length="445" mass="50079">MRAFRRKSSCSLTLLFCLFCIHFSVSSKGGFVEVSAKKTAASESSSSSSNQFGISATAFGTWREVFNAAPSRAEESIKDDISPPIKIYVYNDADVKKLLFPGKETQAYKSGVCGMKMYGSQVHIADFLLKSKELRTENPSDADFFFLPGWPKCMLDAPPNGAGLTDDELAKRLNGVIEKLPYIKKSGGRDHVFVWPSGRGPTLYKNWRCKIPNSIFLTPEGFYTDPYRTLAPYFDPWKDVVLPGFMDGRKDSYLETNKRTSKRTKLASFAGTVPDGQALKGDEKHVKAHPRERLLKLSKKYPDDLLAISGRTPKYAEILGDSKFCIVPRGLSPWTLRTYETFFAGCVPVIISDSVRLPFQEFLDWSLISIKWPEAKIDESLLTYLKSIPDEEIEKIVRRGEQVRCVFAYQADATKCNAFSAIMWALSLKDRNVASTSEWALRDEM</sequence>
<dbReference type="GO" id="GO:0016757">
    <property type="term" value="F:glycosyltransferase activity"/>
    <property type="evidence" value="ECO:0007669"/>
    <property type="project" value="InterPro"/>
</dbReference>
<keyword evidence="4" id="KW-0732">Signal</keyword>